<evidence type="ECO:0000256" key="5">
    <source>
        <dbReference type="ARBA" id="ARBA00022692"/>
    </source>
</evidence>
<dbReference type="PROSITE" id="PS51013">
    <property type="entry name" value="PANNEXIN"/>
    <property type="match status" value="1"/>
</dbReference>
<dbReference type="GO" id="GO:0005886">
    <property type="term" value="C:plasma membrane"/>
    <property type="evidence" value="ECO:0007669"/>
    <property type="project" value="UniProtKB-SubCell"/>
</dbReference>
<evidence type="ECO:0000313" key="13">
    <source>
        <dbReference type="EMBL" id="KAH9640589.1"/>
    </source>
</evidence>
<dbReference type="EMBL" id="JACEFF010000278">
    <property type="protein sequence ID" value="KAH9640589.1"/>
    <property type="molecule type" value="Genomic_DNA"/>
</dbReference>
<evidence type="ECO:0000256" key="7">
    <source>
        <dbReference type="ARBA" id="ARBA00022949"/>
    </source>
</evidence>
<comment type="subcellular location">
    <subcellularLocation>
        <location evidence="1">Cell junction</location>
        <location evidence="1">Gap junction</location>
    </subcellularLocation>
    <subcellularLocation>
        <location evidence="2 12">Cell membrane</location>
        <topology evidence="2 12">Multi-pass membrane protein</topology>
    </subcellularLocation>
</comment>
<keyword evidence="7" id="KW-0965">Cell junction</keyword>
<comment type="function">
    <text evidence="12">Structural component of the gap junctions.</text>
</comment>
<evidence type="ECO:0000256" key="1">
    <source>
        <dbReference type="ARBA" id="ARBA00004610"/>
    </source>
</evidence>
<comment type="caution">
    <text evidence="12">Lacks conserved residue(s) required for the propagation of feature annotation.</text>
</comment>
<evidence type="ECO:0000256" key="6">
    <source>
        <dbReference type="ARBA" id="ARBA00022868"/>
    </source>
</evidence>
<dbReference type="InterPro" id="IPR000990">
    <property type="entry name" value="Innexin"/>
</dbReference>
<keyword evidence="10 12" id="KW-0472">Membrane</keyword>
<keyword evidence="8 12" id="KW-1133">Transmembrane helix</keyword>
<sequence>MFAATLTNLLGPRFRIVLRKPIIENIAFKLHYKATCTLFLTAVILVCMRDYFGETIKCMADNGVPTPIIEKYCFFMATFTIVSGRIKALVDGLQYASLALIKEDMKVGNMDLPSEETLSKRINIILRDIRLRLRITRTWSVWLVAMEVTNLVHVMFEIWIINVTKCIFHKYGPSGSIQQHDALCVMALNIIHEKIYAVLWFWLLFLFIVSVIAVIWRIMSFFLYRRSPRFNMIMFQRATDAKFDPMNVIHIINGCQFADWLFLYYLAKNMQGAVFKELFNRLANELAKKEVAGYEDPNEKKGAAPELSNIVNYHDETLPLQAKS</sequence>
<evidence type="ECO:0000256" key="9">
    <source>
        <dbReference type="ARBA" id="ARBA00023065"/>
    </source>
</evidence>
<proteinExistence type="inferred from homology"/>
<feature type="transmembrane region" description="Helical" evidence="12">
    <location>
        <begin position="199"/>
        <end position="224"/>
    </location>
</feature>
<keyword evidence="3 12" id="KW-0813">Transport</keyword>
<accession>A0A922MPN3</accession>
<keyword evidence="5 12" id="KW-0812">Transmembrane</keyword>
<evidence type="ECO:0000256" key="2">
    <source>
        <dbReference type="ARBA" id="ARBA00004651"/>
    </source>
</evidence>
<organism evidence="13 14">
    <name type="scientific">Spodoptera exigua</name>
    <name type="common">Beet armyworm</name>
    <name type="synonym">Noctua fulgens</name>
    <dbReference type="NCBI Taxonomy" id="7107"/>
    <lineage>
        <taxon>Eukaryota</taxon>
        <taxon>Metazoa</taxon>
        <taxon>Ecdysozoa</taxon>
        <taxon>Arthropoda</taxon>
        <taxon>Hexapoda</taxon>
        <taxon>Insecta</taxon>
        <taxon>Pterygota</taxon>
        <taxon>Neoptera</taxon>
        <taxon>Endopterygota</taxon>
        <taxon>Lepidoptera</taxon>
        <taxon>Glossata</taxon>
        <taxon>Ditrysia</taxon>
        <taxon>Noctuoidea</taxon>
        <taxon>Noctuidae</taxon>
        <taxon>Amphipyrinae</taxon>
        <taxon>Spodoptera</taxon>
    </lineage>
</organism>
<evidence type="ECO:0000256" key="10">
    <source>
        <dbReference type="ARBA" id="ARBA00023136"/>
    </source>
</evidence>
<evidence type="ECO:0000256" key="12">
    <source>
        <dbReference type="RuleBase" id="RU010713"/>
    </source>
</evidence>
<dbReference type="GO" id="GO:0005243">
    <property type="term" value="F:gap junction channel activity"/>
    <property type="evidence" value="ECO:0007669"/>
    <property type="project" value="TreeGrafter"/>
</dbReference>
<dbReference type="PANTHER" id="PTHR11893">
    <property type="entry name" value="INNEXIN"/>
    <property type="match status" value="1"/>
</dbReference>
<dbReference type="Proteomes" id="UP000814243">
    <property type="component" value="Unassembled WGS sequence"/>
</dbReference>
<evidence type="ECO:0000256" key="8">
    <source>
        <dbReference type="ARBA" id="ARBA00022989"/>
    </source>
</evidence>
<comment type="caution">
    <text evidence="13">The sequence shown here is derived from an EMBL/GenBank/DDBJ whole genome shotgun (WGS) entry which is preliminary data.</text>
</comment>
<feature type="transmembrane region" description="Helical" evidence="12">
    <location>
        <begin position="139"/>
        <end position="161"/>
    </location>
</feature>
<gene>
    <name evidence="12" type="primary">inx</name>
    <name evidence="13" type="ORF">HF086_000533</name>
</gene>
<keyword evidence="6" id="KW-0303">Gap junction</keyword>
<evidence type="ECO:0000256" key="4">
    <source>
        <dbReference type="ARBA" id="ARBA00022475"/>
    </source>
</evidence>
<evidence type="ECO:0000256" key="3">
    <source>
        <dbReference type="ARBA" id="ARBA00022448"/>
    </source>
</evidence>
<dbReference type="AlphaFoldDB" id="A0A922MPN3"/>
<keyword evidence="11 12" id="KW-0407">Ion channel</keyword>
<keyword evidence="9 12" id="KW-0406">Ion transport</keyword>
<dbReference type="GO" id="GO:0034220">
    <property type="term" value="P:monoatomic ion transmembrane transport"/>
    <property type="evidence" value="ECO:0007669"/>
    <property type="project" value="UniProtKB-KW"/>
</dbReference>
<evidence type="ECO:0000313" key="14">
    <source>
        <dbReference type="Proteomes" id="UP000814243"/>
    </source>
</evidence>
<dbReference type="GO" id="GO:0007602">
    <property type="term" value="P:phototransduction"/>
    <property type="evidence" value="ECO:0007669"/>
    <property type="project" value="TreeGrafter"/>
</dbReference>
<protein>
    <recommendedName>
        <fullName evidence="12">Innexin</fullName>
    </recommendedName>
</protein>
<evidence type="ECO:0000256" key="11">
    <source>
        <dbReference type="ARBA" id="ARBA00023303"/>
    </source>
</evidence>
<dbReference type="GO" id="GO:0005921">
    <property type="term" value="C:gap junction"/>
    <property type="evidence" value="ECO:0007669"/>
    <property type="project" value="UniProtKB-SubCell"/>
</dbReference>
<dbReference type="Pfam" id="PF00876">
    <property type="entry name" value="Innexin"/>
    <property type="match status" value="2"/>
</dbReference>
<reference evidence="13" key="1">
    <citation type="journal article" date="2021" name="G3 (Bethesda)">
        <title>Genome and transcriptome analysis of the beet armyworm Spodoptera exigua reveals targets for pest control. .</title>
        <authorList>
            <person name="Simon S."/>
            <person name="Breeschoten T."/>
            <person name="Jansen H.J."/>
            <person name="Dirks R.P."/>
            <person name="Schranz M.E."/>
            <person name="Ros V.I.D."/>
        </authorList>
    </citation>
    <scope>NUCLEOTIDE SEQUENCE</scope>
    <source>
        <strain evidence="13">TB_SE_WUR_2020</strain>
    </source>
</reference>
<name>A0A922MPN3_SPOEX</name>
<comment type="similarity">
    <text evidence="12">Belongs to the pannexin family.</text>
</comment>
<dbReference type="PANTHER" id="PTHR11893:SF38">
    <property type="entry name" value="INNEXIN INX7"/>
    <property type="match status" value="1"/>
</dbReference>
<keyword evidence="4" id="KW-1003">Cell membrane</keyword>